<evidence type="ECO:0000259" key="1">
    <source>
        <dbReference type="Pfam" id="PF00561"/>
    </source>
</evidence>
<organism evidence="2 3">
    <name type="scientific">Seonamhaeicola algicola</name>
    <dbReference type="NCBI Taxonomy" id="1719036"/>
    <lineage>
        <taxon>Bacteria</taxon>
        <taxon>Pseudomonadati</taxon>
        <taxon>Bacteroidota</taxon>
        <taxon>Flavobacteriia</taxon>
        <taxon>Flavobacteriales</taxon>
        <taxon>Flavobacteriaceae</taxon>
    </lineage>
</organism>
<dbReference type="InterPro" id="IPR029058">
    <property type="entry name" value="AB_hydrolase_fold"/>
</dbReference>
<dbReference type="InterPro" id="IPR050266">
    <property type="entry name" value="AB_hydrolase_sf"/>
</dbReference>
<comment type="caution">
    <text evidence="2">The sequence shown here is derived from an EMBL/GenBank/DDBJ whole genome shotgun (WGS) entry which is preliminary data.</text>
</comment>
<protein>
    <submittedName>
        <fullName evidence="2">Alpha/beta hydrolase</fullName>
    </submittedName>
</protein>
<dbReference type="GO" id="GO:0016787">
    <property type="term" value="F:hydrolase activity"/>
    <property type="evidence" value="ECO:0007669"/>
    <property type="project" value="UniProtKB-KW"/>
</dbReference>
<reference evidence="3" key="1">
    <citation type="submission" date="2019-08" db="EMBL/GenBank/DDBJ databases">
        <title>Seonamhaeicola sediminis sp. nov., isolated from marine sediment.</title>
        <authorList>
            <person name="Cao W.R."/>
        </authorList>
    </citation>
    <scope>NUCLEOTIDE SEQUENCE [LARGE SCALE GENOMIC DNA]</scope>
    <source>
        <strain evidence="3">Gy8</strain>
    </source>
</reference>
<name>A0A5C7AWU2_9FLAO</name>
<sequence>MILKHKGINIFYTETGKGSAIVLLHGFLESSKIWDTFVPKLAKKNRVVCIDLLGHGNTECLGYIHTMELMAEAVEAVLKHLRIRKSTFIGHSMGGYVALAFAEKNPDNVKGLCLLNSTASADTPEKKQNRARGIIAVKQNHKTFIRHAVSNLFIPENHKKFATQIKQLIKDCQKTPLQGIVAALEGMKIREDREVLLHFSPYKKMMIIGKNDPILNYNNLISQTKDTNVNVVVLDGGHMSFIENESACLANIMHFIENN</sequence>
<dbReference type="InterPro" id="IPR000073">
    <property type="entry name" value="AB_hydrolase_1"/>
</dbReference>
<dbReference type="RefSeq" id="WP_147132545.1">
    <property type="nucleotide sequence ID" value="NZ_VOSC01000012.1"/>
</dbReference>
<dbReference type="PRINTS" id="PR00111">
    <property type="entry name" value="ABHYDROLASE"/>
</dbReference>
<dbReference type="Pfam" id="PF00561">
    <property type="entry name" value="Abhydrolase_1"/>
    <property type="match status" value="1"/>
</dbReference>
<accession>A0A5C7AWU2</accession>
<keyword evidence="3" id="KW-1185">Reference proteome</keyword>
<evidence type="ECO:0000313" key="3">
    <source>
        <dbReference type="Proteomes" id="UP000321790"/>
    </source>
</evidence>
<dbReference type="Gene3D" id="3.40.50.1820">
    <property type="entry name" value="alpha/beta hydrolase"/>
    <property type="match status" value="1"/>
</dbReference>
<dbReference type="PANTHER" id="PTHR43798">
    <property type="entry name" value="MONOACYLGLYCEROL LIPASE"/>
    <property type="match status" value="1"/>
</dbReference>
<keyword evidence="2" id="KW-0378">Hydrolase</keyword>
<dbReference type="SUPFAM" id="SSF53474">
    <property type="entry name" value="alpha/beta-Hydrolases"/>
    <property type="match status" value="1"/>
</dbReference>
<dbReference type="Proteomes" id="UP000321790">
    <property type="component" value="Unassembled WGS sequence"/>
</dbReference>
<gene>
    <name evidence="2" type="ORF">FUA26_05295</name>
</gene>
<proteinExistence type="predicted"/>
<dbReference type="AlphaFoldDB" id="A0A5C7AWU2"/>
<feature type="domain" description="AB hydrolase-1" evidence="1">
    <location>
        <begin position="20"/>
        <end position="244"/>
    </location>
</feature>
<evidence type="ECO:0000313" key="2">
    <source>
        <dbReference type="EMBL" id="TXE13210.1"/>
    </source>
</evidence>
<dbReference type="OrthoDB" id="252464at2"/>
<dbReference type="EMBL" id="VOSC01000012">
    <property type="protein sequence ID" value="TXE13210.1"/>
    <property type="molecule type" value="Genomic_DNA"/>
</dbReference>